<dbReference type="EMBL" id="QZWG01000012">
    <property type="protein sequence ID" value="RZB74206.1"/>
    <property type="molecule type" value="Genomic_DNA"/>
</dbReference>
<dbReference type="AlphaFoldDB" id="A0A445HKA7"/>
<dbReference type="GO" id="GO:0009807">
    <property type="term" value="P:lignan biosynthetic process"/>
    <property type="evidence" value="ECO:0007669"/>
    <property type="project" value="UniProtKB-ARBA"/>
</dbReference>
<dbReference type="Gene3D" id="3.90.25.10">
    <property type="entry name" value="UDP-galactose 4-epimerase, domain 1"/>
    <property type="match status" value="1"/>
</dbReference>
<dbReference type="Proteomes" id="UP000289340">
    <property type="component" value="Chromosome 12"/>
</dbReference>
<dbReference type="PANTHER" id="PTHR43349:SF34">
    <property type="entry name" value="PINORESINOL-LARICIRESINOL REDUCTASE 3-RELATED"/>
    <property type="match status" value="1"/>
</dbReference>
<reference evidence="2 3" key="1">
    <citation type="submission" date="2018-09" db="EMBL/GenBank/DDBJ databases">
        <title>A high-quality reference genome of wild soybean provides a powerful tool to mine soybean genomes.</title>
        <authorList>
            <person name="Xie M."/>
            <person name="Chung C.Y.L."/>
            <person name="Li M.-W."/>
            <person name="Wong F.-L."/>
            <person name="Chan T.-F."/>
            <person name="Lam H.-M."/>
        </authorList>
    </citation>
    <scope>NUCLEOTIDE SEQUENCE [LARGE SCALE GENOMIC DNA]</scope>
    <source>
        <strain evidence="3">cv. W05</strain>
        <tissue evidence="2">Hypocotyl of etiolated seedlings</tissue>
    </source>
</reference>
<feature type="non-terminal residue" evidence="2">
    <location>
        <position position="245"/>
    </location>
</feature>
<dbReference type="InterPro" id="IPR036291">
    <property type="entry name" value="NAD(P)-bd_dom_sf"/>
</dbReference>
<dbReference type="PANTHER" id="PTHR43349">
    <property type="entry name" value="PINORESINOL REDUCTASE-RELATED"/>
    <property type="match status" value="1"/>
</dbReference>
<dbReference type="InterPro" id="IPR050608">
    <property type="entry name" value="NmrA-type/Isoflavone_red_sf"/>
</dbReference>
<keyword evidence="3" id="KW-1185">Reference proteome</keyword>
<feature type="domain" description="NmrA-like" evidence="1">
    <location>
        <begin position="2"/>
        <end position="240"/>
    </location>
</feature>
<accession>A0A445HKA7</accession>
<dbReference type="Gene3D" id="3.40.50.720">
    <property type="entry name" value="NAD(P)-binding Rossmann-like Domain"/>
    <property type="match status" value="1"/>
</dbReference>
<dbReference type="InterPro" id="IPR008030">
    <property type="entry name" value="NmrA-like"/>
</dbReference>
<dbReference type="Pfam" id="PF05368">
    <property type="entry name" value="NmrA"/>
    <property type="match status" value="1"/>
</dbReference>
<dbReference type="SUPFAM" id="SSF51735">
    <property type="entry name" value="NAD(P)-binding Rossmann-fold domains"/>
    <property type="match status" value="1"/>
</dbReference>
<evidence type="ECO:0000313" key="3">
    <source>
        <dbReference type="Proteomes" id="UP000289340"/>
    </source>
</evidence>
<proteinExistence type="predicted"/>
<evidence type="ECO:0000259" key="1">
    <source>
        <dbReference type="Pfam" id="PF05368"/>
    </source>
</evidence>
<organism evidence="2 3">
    <name type="scientific">Glycine soja</name>
    <name type="common">Wild soybean</name>
    <dbReference type="NCBI Taxonomy" id="3848"/>
    <lineage>
        <taxon>Eukaryota</taxon>
        <taxon>Viridiplantae</taxon>
        <taxon>Streptophyta</taxon>
        <taxon>Embryophyta</taxon>
        <taxon>Tracheophyta</taxon>
        <taxon>Spermatophyta</taxon>
        <taxon>Magnoliopsida</taxon>
        <taxon>eudicotyledons</taxon>
        <taxon>Gunneridae</taxon>
        <taxon>Pentapetalae</taxon>
        <taxon>rosids</taxon>
        <taxon>fabids</taxon>
        <taxon>Fabales</taxon>
        <taxon>Fabaceae</taxon>
        <taxon>Papilionoideae</taxon>
        <taxon>50 kb inversion clade</taxon>
        <taxon>NPAAA clade</taxon>
        <taxon>indigoferoid/millettioid clade</taxon>
        <taxon>Phaseoleae</taxon>
        <taxon>Glycine</taxon>
        <taxon>Glycine subgen. Soja</taxon>
    </lineage>
</organism>
<sequence>MEKSKILVIGATGNLGYDLAEANLKFCHPTFALVGDSAFSDPIKAQELPFSKVRWKMTEAVRLVDVVICSVSARETLHQKLLIRFIKQVGSIKHHFLKLFELLNLFNNLLLINCVPQRFIHLNLDGYNFYAPKVEISRLVEAEGIPYTFISCNFFMRILLPSLAQPGLDAPPRDKVTIFGDGNTKGVFMKESDVAAFTINAVDDPRNVCSLNELVEMWEIKIGKKLETLHVSEVELLQKIKGIII</sequence>
<gene>
    <name evidence="2" type="ORF">D0Y65_033333</name>
</gene>
<evidence type="ECO:0000313" key="2">
    <source>
        <dbReference type="EMBL" id="RZB74206.1"/>
    </source>
</evidence>
<name>A0A445HKA7_GLYSO</name>
<protein>
    <submittedName>
        <fullName evidence="2">Putative pinoresinol-lariciresinol reductase 3</fullName>
    </submittedName>
</protein>
<comment type="caution">
    <text evidence="2">The sequence shown here is derived from an EMBL/GenBank/DDBJ whole genome shotgun (WGS) entry which is preliminary data.</text>
</comment>